<feature type="compositionally biased region" description="Polar residues" evidence="1">
    <location>
        <begin position="1005"/>
        <end position="1023"/>
    </location>
</feature>
<proteinExistence type="predicted"/>
<sequence length="1175" mass="128165">MLNANGSILADNRSAASQWAQAALGLPEVQLQVRLRGNHLHILCEAALCPSQELVTARFTSAIAQTDFTRLLPPDRPKIYQLFLCGRKLGSRQNDWTVRLDCSSPQKQENDTSVAEQPAPTIPPDEPPTEAPKAGFFGKFRNQNRKLKQISNPVAPPTSAPQLREELEFDAETPAKGSGIEYRELFETAPVTIDTSASSAFSPPVAVHGHETTHQQENRGAVALIQSPQPAIGDSAKTSTLTLPVESLAKRGYPDAIASYLSEILGPMGVSVKVSIREKELPDSPETDDSQPRQHLKTIDRRLLVLCESGYSPDPSLLAEPIAGRLRKLKLENFRDAVIVSQVSGEAKPDWMLRVDLTPPDKILKAWARWGDVQSIAKLLNLHLAQSQVEVRATLKESTLHLFCSKAASKGQKQKAPAYPDKQETADAIAPLLASFAPQGIHGATLYGVKAVSDSKAQPDSPGWIDWVDLPAAHHPDLAPSPRTLAAEGERSALTFLLNRLLNPNLKRKLQTGGIRAVVLQKDDLLHIMTESLTCPSQSKVGPPVVKFLRELKIPGVAGVRVYGRRAGQKIPLWRYGLNLTTATSQESAPTAAFVDSQLAVFEKEPVPEFATSATDGTFSSLGENLVFPGDAKPSGWHRGFKIRLPGYNLGERLVPALVQPLVASGLFVPNDGLSTSVAGSTSVRADRAAGIALVWAIAGCLLTFNSDWLLGQFVKYTTVSAAPRTPLACSDQNCQNSSAKPESDVKALLVSPESPVPPQSQEVNLPQIPLEPSPLANGEDAFNGSGFTKPGRIAVPVAEAPPATVYPTLRSEQLDAQIARYQEYIRQHQRPPDILIVGSSRALRGIDPAVLETALAAGGYPGLKAYNFGVNGATLQVVDSIVRRILPPQQLPKLLVLADGARALNSGRPDLTFSAIASSEGYRQLARGSFLIRTNQLETEVSKEVTNNPVAAVAALAHNFEQSQANVQQLVNQKLVETSATYKKRDRLKDFLRSLVNPSARALINSNETETASNQTAENPQKTPVDPKEISDFKPNGFLPIDVRFNPDTYFEKHARVSGYYDSDYQDFKLSGEQTVALKNLIEFTKVRNINLVFVNMPLTEDYLDPVRTAYEQEFRQHMQQLAAQTGLIFRDNSLLWPQARESFSDPSHLNRYGAIAVSKQLAQDPMIPWPVKK</sequence>
<comment type="caution">
    <text evidence="2">The sequence shown here is derived from an EMBL/GenBank/DDBJ whole genome shotgun (WGS) entry which is preliminary data.</text>
</comment>
<dbReference type="Proteomes" id="UP001384579">
    <property type="component" value="Unassembled WGS sequence"/>
</dbReference>
<evidence type="ECO:0000313" key="3">
    <source>
        <dbReference type="Proteomes" id="UP001384579"/>
    </source>
</evidence>
<feature type="region of interest" description="Disordered" evidence="1">
    <location>
        <begin position="103"/>
        <end position="136"/>
    </location>
</feature>
<gene>
    <name evidence="2" type="ORF">WMG39_00065</name>
</gene>
<accession>A0ABU8YFU3</accession>
<name>A0ABU8YFU3_9CYAN</name>
<dbReference type="RefSeq" id="WP_340518264.1">
    <property type="nucleotide sequence ID" value="NZ_JBBLXS010000001.1"/>
</dbReference>
<keyword evidence="3" id="KW-1185">Reference proteome</keyword>
<reference evidence="2 3" key="1">
    <citation type="journal article" date="2020" name="Harmful Algae">
        <title>Molecular and morphological characterization of a novel dihydroanatoxin-a producing Microcoleus species (cyanobacteria) from the Russian River, California, USA.</title>
        <authorList>
            <person name="Conklin K.Y."/>
            <person name="Stancheva R."/>
            <person name="Otten T.G."/>
            <person name="Fadness R."/>
            <person name="Boyer G.L."/>
            <person name="Read B."/>
            <person name="Zhang X."/>
            <person name="Sheath R.G."/>
        </authorList>
    </citation>
    <scope>NUCLEOTIDE SEQUENCE [LARGE SCALE GENOMIC DNA]</scope>
    <source>
        <strain evidence="2 3">PTRS2</strain>
    </source>
</reference>
<dbReference type="EMBL" id="JBBLXS010000001">
    <property type="protein sequence ID" value="MEK0183236.1"/>
    <property type="molecule type" value="Genomic_DNA"/>
</dbReference>
<evidence type="ECO:0000313" key="2">
    <source>
        <dbReference type="EMBL" id="MEK0183236.1"/>
    </source>
</evidence>
<feature type="compositionally biased region" description="Pro residues" evidence="1">
    <location>
        <begin position="120"/>
        <end position="130"/>
    </location>
</feature>
<protein>
    <recommendedName>
        <fullName evidence="4">DUF1574 domain-containing protein</fullName>
    </recommendedName>
</protein>
<feature type="compositionally biased region" description="Polar residues" evidence="1">
    <location>
        <begin position="103"/>
        <end position="115"/>
    </location>
</feature>
<evidence type="ECO:0000256" key="1">
    <source>
        <dbReference type="SAM" id="MobiDB-lite"/>
    </source>
</evidence>
<feature type="region of interest" description="Disordered" evidence="1">
    <location>
        <begin position="1005"/>
        <end position="1029"/>
    </location>
</feature>
<dbReference type="SUPFAM" id="SSF52266">
    <property type="entry name" value="SGNH hydrolase"/>
    <property type="match status" value="1"/>
</dbReference>
<evidence type="ECO:0008006" key="4">
    <source>
        <dbReference type="Google" id="ProtNLM"/>
    </source>
</evidence>
<organism evidence="2 3">
    <name type="scientific">Microcoleus anatoxicus PTRS2</name>
    <dbReference type="NCBI Taxonomy" id="2705321"/>
    <lineage>
        <taxon>Bacteria</taxon>
        <taxon>Bacillati</taxon>
        <taxon>Cyanobacteriota</taxon>
        <taxon>Cyanophyceae</taxon>
        <taxon>Oscillatoriophycideae</taxon>
        <taxon>Oscillatoriales</taxon>
        <taxon>Microcoleaceae</taxon>
        <taxon>Microcoleus</taxon>
        <taxon>Microcoleus anatoxicus</taxon>
    </lineage>
</organism>